<dbReference type="GO" id="GO:0015074">
    <property type="term" value="P:DNA integration"/>
    <property type="evidence" value="ECO:0007669"/>
    <property type="project" value="InterPro"/>
</dbReference>
<keyword evidence="4" id="KW-1185">Reference proteome</keyword>
<evidence type="ECO:0000313" key="4">
    <source>
        <dbReference type="Proteomes" id="UP000317909"/>
    </source>
</evidence>
<dbReference type="Proteomes" id="UP000317909">
    <property type="component" value="Chromosome"/>
</dbReference>
<feature type="region of interest" description="Disordered" evidence="2">
    <location>
        <begin position="60"/>
        <end position="82"/>
    </location>
</feature>
<dbReference type="SUPFAM" id="SSF56349">
    <property type="entry name" value="DNA breaking-rejoining enzymes"/>
    <property type="match status" value="1"/>
</dbReference>
<evidence type="ECO:0000313" key="3">
    <source>
        <dbReference type="EMBL" id="QDT73369.1"/>
    </source>
</evidence>
<reference evidence="3 4" key="1">
    <citation type="submission" date="2019-02" db="EMBL/GenBank/DDBJ databases">
        <title>Deep-cultivation of Planctomycetes and their phenomic and genomic characterization uncovers novel biology.</title>
        <authorList>
            <person name="Wiegand S."/>
            <person name="Jogler M."/>
            <person name="Boedeker C."/>
            <person name="Pinto D."/>
            <person name="Vollmers J."/>
            <person name="Rivas-Marin E."/>
            <person name="Kohn T."/>
            <person name="Peeters S.H."/>
            <person name="Heuer A."/>
            <person name="Rast P."/>
            <person name="Oberbeckmann S."/>
            <person name="Bunk B."/>
            <person name="Jeske O."/>
            <person name="Meyerdierks A."/>
            <person name="Storesund J.E."/>
            <person name="Kallscheuer N."/>
            <person name="Luecker S."/>
            <person name="Lage O.M."/>
            <person name="Pohl T."/>
            <person name="Merkel B.J."/>
            <person name="Hornburger P."/>
            <person name="Mueller R.-W."/>
            <person name="Bruemmer F."/>
            <person name="Labrenz M."/>
            <person name="Spormann A.M."/>
            <person name="Op den Camp H."/>
            <person name="Overmann J."/>
            <person name="Amann R."/>
            <person name="Jetten M.S.M."/>
            <person name="Mascher T."/>
            <person name="Medema M.H."/>
            <person name="Devos D.P."/>
            <person name="Kaster A.-K."/>
            <person name="Ovreas L."/>
            <person name="Rohde M."/>
            <person name="Galperin M.Y."/>
            <person name="Jogler C."/>
        </authorList>
    </citation>
    <scope>NUCLEOTIDE SEQUENCE [LARGE SCALE GENOMIC DNA]</scope>
    <source>
        <strain evidence="3 4">I41</strain>
    </source>
</reference>
<dbReference type="Gene3D" id="1.10.443.10">
    <property type="entry name" value="Intergrase catalytic core"/>
    <property type="match status" value="1"/>
</dbReference>
<feature type="compositionally biased region" description="Basic and acidic residues" evidence="2">
    <location>
        <begin position="65"/>
        <end position="82"/>
    </location>
</feature>
<dbReference type="GO" id="GO:0006310">
    <property type="term" value="P:DNA recombination"/>
    <property type="evidence" value="ECO:0007669"/>
    <property type="project" value="UniProtKB-KW"/>
</dbReference>
<organism evidence="3 4">
    <name type="scientific">Lacipirellula limnantheis</name>
    <dbReference type="NCBI Taxonomy" id="2528024"/>
    <lineage>
        <taxon>Bacteria</taxon>
        <taxon>Pseudomonadati</taxon>
        <taxon>Planctomycetota</taxon>
        <taxon>Planctomycetia</taxon>
        <taxon>Pirellulales</taxon>
        <taxon>Lacipirellulaceae</taxon>
        <taxon>Lacipirellula</taxon>
    </lineage>
</organism>
<dbReference type="GO" id="GO:0003677">
    <property type="term" value="F:DNA binding"/>
    <property type="evidence" value="ECO:0007669"/>
    <property type="project" value="InterPro"/>
</dbReference>
<feature type="region of interest" description="Disordered" evidence="2">
    <location>
        <begin position="1"/>
        <end position="22"/>
    </location>
</feature>
<dbReference type="KEGG" id="llh:I41_25580"/>
<dbReference type="InterPro" id="IPR011010">
    <property type="entry name" value="DNA_brk_join_enz"/>
</dbReference>
<dbReference type="AlphaFoldDB" id="A0A517TYC2"/>
<name>A0A517TYC2_9BACT</name>
<accession>A0A517TYC2</accession>
<sequence length="82" mass="9472">MYMLNMDLEQLPGSMRTDEDGRRRCLCSPHSLRATTATQQLEASVDIRKVRELLGRRRVTTTQVEDERIRTTKESASHEVPI</sequence>
<dbReference type="EMBL" id="CP036339">
    <property type="protein sequence ID" value="QDT73369.1"/>
    <property type="molecule type" value="Genomic_DNA"/>
</dbReference>
<proteinExistence type="predicted"/>
<protein>
    <submittedName>
        <fullName evidence="3">Site-specific tyrosine recombinase XerC</fullName>
    </submittedName>
</protein>
<keyword evidence="1" id="KW-0233">DNA recombination</keyword>
<gene>
    <name evidence="3" type="ORF">I41_25580</name>
</gene>
<evidence type="ECO:0000256" key="1">
    <source>
        <dbReference type="ARBA" id="ARBA00023172"/>
    </source>
</evidence>
<evidence type="ECO:0000256" key="2">
    <source>
        <dbReference type="SAM" id="MobiDB-lite"/>
    </source>
</evidence>
<dbReference type="InterPro" id="IPR013762">
    <property type="entry name" value="Integrase-like_cat_sf"/>
</dbReference>